<feature type="transmembrane region" description="Helical" evidence="1">
    <location>
        <begin position="32"/>
        <end position="50"/>
    </location>
</feature>
<accession>A0ABN0U401</accession>
<feature type="transmembrane region" description="Helical" evidence="1">
    <location>
        <begin position="231"/>
        <end position="249"/>
    </location>
</feature>
<reference evidence="2 3" key="1">
    <citation type="journal article" date="2019" name="Int. J. Syst. Evol. Microbiol.">
        <title>The Global Catalogue of Microorganisms (GCM) 10K type strain sequencing project: providing services to taxonomists for standard genome sequencing and annotation.</title>
        <authorList>
            <consortium name="The Broad Institute Genomics Platform"/>
            <consortium name="The Broad Institute Genome Sequencing Center for Infectious Disease"/>
            <person name="Wu L."/>
            <person name="Ma J."/>
        </authorList>
    </citation>
    <scope>NUCLEOTIDE SEQUENCE [LARGE SCALE GENOMIC DNA]</scope>
    <source>
        <strain evidence="2 3">JCM 10425</strain>
    </source>
</reference>
<name>A0ABN0U401_9ACTN</name>
<dbReference type="Proteomes" id="UP001500967">
    <property type="component" value="Unassembled WGS sequence"/>
</dbReference>
<feature type="transmembrane region" description="Helical" evidence="1">
    <location>
        <begin position="256"/>
        <end position="277"/>
    </location>
</feature>
<evidence type="ECO:0000256" key="1">
    <source>
        <dbReference type="SAM" id="Phobius"/>
    </source>
</evidence>
<organism evidence="2 3">
    <name type="scientific">Cryptosporangium japonicum</name>
    <dbReference type="NCBI Taxonomy" id="80872"/>
    <lineage>
        <taxon>Bacteria</taxon>
        <taxon>Bacillati</taxon>
        <taxon>Actinomycetota</taxon>
        <taxon>Actinomycetes</taxon>
        <taxon>Cryptosporangiales</taxon>
        <taxon>Cryptosporangiaceae</taxon>
        <taxon>Cryptosporangium</taxon>
    </lineage>
</organism>
<gene>
    <name evidence="2" type="ORF">GCM10009539_23990</name>
</gene>
<comment type="caution">
    <text evidence="2">The sequence shown here is derived from an EMBL/GenBank/DDBJ whole genome shotgun (WGS) entry which is preliminary data.</text>
</comment>
<keyword evidence="1" id="KW-0472">Membrane</keyword>
<keyword evidence="1" id="KW-0812">Transmembrane</keyword>
<evidence type="ECO:0000313" key="3">
    <source>
        <dbReference type="Proteomes" id="UP001500967"/>
    </source>
</evidence>
<feature type="transmembrane region" description="Helical" evidence="1">
    <location>
        <begin position="115"/>
        <end position="137"/>
    </location>
</feature>
<keyword evidence="3" id="KW-1185">Reference proteome</keyword>
<protein>
    <submittedName>
        <fullName evidence="2">ABC transporter</fullName>
    </submittedName>
</protein>
<proteinExistence type="predicted"/>
<keyword evidence="1" id="KW-1133">Transmembrane helix</keyword>
<feature type="transmembrane region" description="Helical" evidence="1">
    <location>
        <begin position="70"/>
        <end position="91"/>
    </location>
</feature>
<dbReference type="EMBL" id="BAAAGX010000009">
    <property type="protein sequence ID" value="GAA0237925.1"/>
    <property type="molecule type" value="Genomic_DNA"/>
</dbReference>
<evidence type="ECO:0000313" key="2">
    <source>
        <dbReference type="EMBL" id="GAA0237925.1"/>
    </source>
</evidence>
<dbReference type="RefSeq" id="WP_344648845.1">
    <property type="nucleotide sequence ID" value="NZ_BAAAGX010000009.1"/>
</dbReference>
<feature type="transmembrane region" description="Helical" evidence="1">
    <location>
        <begin position="149"/>
        <end position="171"/>
    </location>
</feature>
<feature type="transmembrane region" description="Helical" evidence="1">
    <location>
        <begin position="178"/>
        <end position="198"/>
    </location>
</feature>
<sequence length="507" mass="53100">MTATLTPAPAASTVDRRRAMLALARVEAVRQLRSPVTIVAAVLFLAPWVYGWAAGTMNEFPVLHEESVEVQFLAMLVLGNAALITANFAALRPHRHRVDVLFDVLLLPTAWRTGALLLAVLTPTALALVLLGVRLGALALLPGAAGQVLLLDVLIVPVVVALFGVLGVLLARLTRSAVVAPVVALFLTSCAFIGPVGGSSTERYRLVLPIVTPEFPYPLPLDLFGRPAGRHLVYVVGLVAVLAVLALARSGARWRVWVAGALATAVMLTGAITQFGVDDSLVAARRTATESPASVQTCRTLDDVEYCVFDGFEPWIEDWDTVLRDVRRAAPVAAGPLTVRQRVWATPHSSTVVPDPADIPPSDPAAIPIGTEWGDRYAEATFAAAVSYRLITGEPSPGGTPVCGSRGALLVWLVGQAGGRVTEGLRLLDESGTDALEFFDSDGFAPLAVPTAAADAGLALLTKPGAAALVRKHWAELAAPTTDADRFAAIVGVPAAGPAPAGERVPC</sequence>